<dbReference type="SUPFAM" id="SSF82784">
    <property type="entry name" value="OsmC-like"/>
    <property type="match status" value="1"/>
</dbReference>
<dbReference type="Proteomes" id="UP000186141">
    <property type="component" value="Unassembled WGS sequence"/>
</dbReference>
<dbReference type="Gene3D" id="3.30.300.20">
    <property type="match status" value="1"/>
</dbReference>
<dbReference type="EMBL" id="FTOT01000002">
    <property type="protein sequence ID" value="SIS82334.1"/>
    <property type="molecule type" value="Genomic_DNA"/>
</dbReference>
<dbReference type="PANTHER" id="PTHR35368:SF1">
    <property type="entry name" value="HYDROPEROXIDE REDUCTASE"/>
    <property type="match status" value="1"/>
</dbReference>
<evidence type="ECO:0000313" key="1">
    <source>
        <dbReference type="EMBL" id="SIS82334.1"/>
    </source>
</evidence>
<gene>
    <name evidence="1" type="ORF">SAMN05421774_102496</name>
</gene>
<evidence type="ECO:0000313" key="2">
    <source>
        <dbReference type="Proteomes" id="UP000186141"/>
    </source>
</evidence>
<dbReference type="InterPro" id="IPR052924">
    <property type="entry name" value="OsmC/Ohr_hydroprdx_reductase"/>
</dbReference>
<dbReference type="InterPro" id="IPR036102">
    <property type="entry name" value="OsmC/Ohrsf"/>
</dbReference>
<proteinExistence type="predicted"/>
<dbReference type="AlphaFoldDB" id="A0A1N7M8D3"/>
<protein>
    <submittedName>
        <fullName evidence="1">OsmC-like protein</fullName>
    </submittedName>
</protein>
<sequence>MAEPMATADGIQLESLRIELDAKLDLRGFLGIGSNAPVGFPEICDRLHVTSDARPEQLAALRARAVAHSPNARTILNPVALTGEFIATRSAA</sequence>
<reference evidence="1 2" key="1">
    <citation type="submission" date="2017-01" db="EMBL/GenBank/DDBJ databases">
        <authorList>
            <person name="Mah S.A."/>
            <person name="Swanson W.J."/>
            <person name="Moy G.W."/>
            <person name="Vacquier V.D."/>
        </authorList>
    </citation>
    <scope>NUCLEOTIDE SEQUENCE [LARGE SCALE GENOMIC DNA]</scope>
    <source>
        <strain evidence="1 2">DSM 26375</strain>
    </source>
</reference>
<organism evidence="1 2">
    <name type="scientific">Gemmobacter megaterium</name>
    <dbReference type="NCBI Taxonomy" id="1086013"/>
    <lineage>
        <taxon>Bacteria</taxon>
        <taxon>Pseudomonadati</taxon>
        <taxon>Pseudomonadota</taxon>
        <taxon>Alphaproteobacteria</taxon>
        <taxon>Rhodobacterales</taxon>
        <taxon>Paracoccaceae</taxon>
        <taxon>Gemmobacter</taxon>
    </lineage>
</organism>
<dbReference type="STRING" id="1086013.SAMN05421774_102496"/>
<dbReference type="InterPro" id="IPR015946">
    <property type="entry name" value="KH_dom-like_a/b"/>
</dbReference>
<accession>A0A1N7M8D3</accession>
<name>A0A1N7M8D3_9RHOB</name>
<dbReference type="PANTHER" id="PTHR35368">
    <property type="entry name" value="HYDROPEROXIDE REDUCTASE"/>
    <property type="match status" value="1"/>
</dbReference>
<keyword evidence="2" id="KW-1185">Reference proteome</keyword>